<accession>A0A974NKY8</accession>
<gene>
    <name evidence="2" type="ORF">I6J18_18595</name>
</gene>
<dbReference type="PANTHER" id="PTHR43664">
    <property type="entry name" value="MONOAMINE OXIDASE-RELATED"/>
    <property type="match status" value="1"/>
</dbReference>
<evidence type="ECO:0000313" key="3">
    <source>
        <dbReference type="Proteomes" id="UP000595254"/>
    </source>
</evidence>
<evidence type="ECO:0000313" key="2">
    <source>
        <dbReference type="EMBL" id="QQS99579.1"/>
    </source>
</evidence>
<dbReference type="EMBL" id="CP068053">
    <property type="protein sequence ID" value="QQS99579.1"/>
    <property type="molecule type" value="Genomic_DNA"/>
</dbReference>
<keyword evidence="3" id="KW-1185">Reference proteome</keyword>
<dbReference type="Pfam" id="PF01575">
    <property type="entry name" value="MaoC_dehydratas"/>
    <property type="match status" value="1"/>
</dbReference>
<dbReference type="InterPro" id="IPR002539">
    <property type="entry name" value="MaoC-like_dom"/>
</dbReference>
<organism evidence="2 3">
    <name type="scientific">Peribacillus psychrosaccharolyticus</name>
    <name type="common">Bacillus psychrosaccharolyticus</name>
    <dbReference type="NCBI Taxonomy" id="1407"/>
    <lineage>
        <taxon>Bacteria</taxon>
        <taxon>Bacillati</taxon>
        <taxon>Bacillota</taxon>
        <taxon>Bacilli</taxon>
        <taxon>Bacillales</taxon>
        <taxon>Bacillaceae</taxon>
        <taxon>Peribacillus</taxon>
    </lineage>
</organism>
<dbReference type="InterPro" id="IPR052342">
    <property type="entry name" value="MCH/BMMD"/>
</dbReference>
<reference evidence="2 3" key="1">
    <citation type="submission" date="2021-01" db="EMBL/GenBank/DDBJ databases">
        <title>FDA dAtabase for Regulatory Grade micrObial Sequences (FDA-ARGOS): Supporting development and validation of Infectious Disease Dx tests.</title>
        <authorList>
            <person name="Nelson B."/>
            <person name="Plummer A."/>
            <person name="Tallon L."/>
            <person name="Sadzewicz L."/>
            <person name="Zhao X."/>
            <person name="Boylan J."/>
            <person name="Ott S."/>
            <person name="Bowen H."/>
            <person name="Vavikolanu K."/>
            <person name="Mehta A."/>
            <person name="Aluvathingal J."/>
            <person name="Nadendla S."/>
            <person name="Myers T."/>
            <person name="Yan Y."/>
            <person name="Sichtig H."/>
        </authorList>
    </citation>
    <scope>NUCLEOTIDE SEQUENCE [LARGE SCALE GENOMIC DNA]</scope>
    <source>
        <strain evidence="2 3">FDAARGOS_1161</strain>
    </source>
</reference>
<name>A0A974NKY8_PERPY</name>
<dbReference type="InterPro" id="IPR029069">
    <property type="entry name" value="HotDog_dom_sf"/>
</dbReference>
<dbReference type="Proteomes" id="UP000595254">
    <property type="component" value="Chromosome"/>
</dbReference>
<dbReference type="KEGG" id="ppsr:I6J18_18595"/>
<dbReference type="RefSeq" id="WP_040376524.1">
    <property type="nucleotide sequence ID" value="NZ_CP068053.1"/>
</dbReference>
<feature type="domain" description="MaoC-like" evidence="1">
    <location>
        <begin position="24"/>
        <end position="128"/>
    </location>
</feature>
<proteinExistence type="predicted"/>
<dbReference type="Gene3D" id="3.10.129.10">
    <property type="entry name" value="Hotdog Thioesterase"/>
    <property type="match status" value="1"/>
</dbReference>
<protein>
    <submittedName>
        <fullName evidence="2">Enoyl-CoA hydratase</fullName>
    </submittedName>
</protein>
<evidence type="ECO:0000259" key="1">
    <source>
        <dbReference type="Pfam" id="PF01575"/>
    </source>
</evidence>
<sequence>MLLKKKKPGRKIEEISLGEKLTLTEKMEDKELLLYLGLTNDANPLYIQHDYASQTPFKKPLVPAIMLAGIVTSAVSKYIPGPGSYILSQEMSYPRPVYHEQTITFFFEVTSISLDQNKVEISVTAKNEQDESVLMGKLLIIPPSFEQRSTQVNTDPF</sequence>
<dbReference type="SUPFAM" id="SSF54637">
    <property type="entry name" value="Thioesterase/thiol ester dehydrase-isomerase"/>
    <property type="match status" value="1"/>
</dbReference>
<dbReference type="PANTHER" id="PTHR43664:SF1">
    <property type="entry name" value="BETA-METHYLMALYL-COA DEHYDRATASE"/>
    <property type="match status" value="1"/>
</dbReference>
<dbReference type="AlphaFoldDB" id="A0A974NKY8"/>